<proteinExistence type="predicted"/>
<protein>
    <recommendedName>
        <fullName evidence="4">Uridine kinase</fullName>
    </recommendedName>
</protein>
<dbReference type="InterPro" id="IPR027417">
    <property type="entry name" value="P-loop_NTPase"/>
</dbReference>
<dbReference type="Proteomes" id="UP001523369">
    <property type="component" value="Unassembled WGS sequence"/>
</dbReference>
<sequence>MNLGPGEPEAGPWRVEPISSLTESLASARVIAVDGRGASGKTVLSSRLASLLPATVVHSDDVAWNHSRFGWDDLMIDGILRPFRAGQPVHYRLPAWERLGRPGHISVAADATTLIIEGVGVSRRSLMPYVDVAIWVQSDYVEAKARGIRRDIATEGRTEENALQNWDEWEAEEVPFLLEDRPWERADIIVNTAVPHDLSSEVVTARPTRDSRSGPHDSGRY</sequence>
<gene>
    <name evidence="2" type="ORF">M1L60_29980</name>
</gene>
<name>A0ABT1DVF1_9ACTN</name>
<reference evidence="2 3" key="1">
    <citation type="submission" date="2022-06" db="EMBL/GenBank/DDBJ databases">
        <title>New Species of the Genus Actinoplanes, ActinopZanes ferrugineus.</title>
        <authorList>
            <person name="Ding P."/>
        </authorList>
    </citation>
    <scope>NUCLEOTIDE SEQUENCE [LARGE SCALE GENOMIC DNA]</scope>
    <source>
        <strain evidence="2 3">TRM88003</strain>
    </source>
</reference>
<feature type="region of interest" description="Disordered" evidence="1">
    <location>
        <begin position="199"/>
        <end position="221"/>
    </location>
</feature>
<dbReference type="SUPFAM" id="SSF52540">
    <property type="entry name" value="P-loop containing nucleoside triphosphate hydrolases"/>
    <property type="match status" value="1"/>
</dbReference>
<evidence type="ECO:0000313" key="2">
    <source>
        <dbReference type="EMBL" id="MCO8274833.1"/>
    </source>
</evidence>
<comment type="caution">
    <text evidence="2">The sequence shown here is derived from an EMBL/GenBank/DDBJ whole genome shotgun (WGS) entry which is preliminary data.</text>
</comment>
<keyword evidence="3" id="KW-1185">Reference proteome</keyword>
<dbReference type="EMBL" id="JAMYJR010000032">
    <property type="protein sequence ID" value="MCO8274833.1"/>
    <property type="molecule type" value="Genomic_DNA"/>
</dbReference>
<evidence type="ECO:0000256" key="1">
    <source>
        <dbReference type="SAM" id="MobiDB-lite"/>
    </source>
</evidence>
<evidence type="ECO:0008006" key="4">
    <source>
        <dbReference type="Google" id="ProtNLM"/>
    </source>
</evidence>
<accession>A0ABT1DVF1</accession>
<dbReference type="RefSeq" id="WP_253240885.1">
    <property type="nucleotide sequence ID" value="NZ_JAMYJR010000032.1"/>
</dbReference>
<dbReference type="Gene3D" id="3.40.50.300">
    <property type="entry name" value="P-loop containing nucleotide triphosphate hydrolases"/>
    <property type="match status" value="1"/>
</dbReference>
<organism evidence="2 3">
    <name type="scientific">Paractinoplanes aksuensis</name>
    <dbReference type="NCBI Taxonomy" id="2939490"/>
    <lineage>
        <taxon>Bacteria</taxon>
        <taxon>Bacillati</taxon>
        <taxon>Actinomycetota</taxon>
        <taxon>Actinomycetes</taxon>
        <taxon>Micromonosporales</taxon>
        <taxon>Micromonosporaceae</taxon>
        <taxon>Paractinoplanes</taxon>
    </lineage>
</organism>
<evidence type="ECO:0000313" key="3">
    <source>
        <dbReference type="Proteomes" id="UP001523369"/>
    </source>
</evidence>
<feature type="compositionally biased region" description="Basic and acidic residues" evidence="1">
    <location>
        <begin position="207"/>
        <end position="221"/>
    </location>
</feature>